<dbReference type="Pfam" id="PF14534">
    <property type="entry name" value="DUF4440"/>
    <property type="match status" value="1"/>
</dbReference>
<proteinExistence type="predicted"/>
<dbReference type="Proteomes" id="UP001589710">
    <property type="component" value="Unassembled WGS sequence"/>
</dbReference>
<dbReference type="Gene3D" id="3.10.450.50">
    <property type="match status" value="1"/>
</dbReference>
<evidence type="ECO:0000259" key="1">
    <source>
        <dbReference type="Pfam" id="PF14534"/>
    </source>
</evidence>
<reference evidence="2 3" key="1">
    <citation type="submission" date="2024-09" db="EMBL/GenBank/DDBJ databases">
        <authorList>
            <person name="Sun Q."/>
            <person name="Mori K."/>
        </authorList>
    </citation>
    <scope>NUCLEOTIDE SEQUENCE [LARGE SCALE GENOMIC DNA]</scope>
    <source>
        <strain evidence="2 3">JCM 3331</strain>
    </source>
</reference>
<feature type="domain" description="DUF4440" evidence="1">
    <location>
        <begin position="17"/>
        <end position="118"/>
    </location>
</feature>
<dbReference type="RefSeq" id="WP_345512453.1">
    <property type="nucleotide sequence ID" value="NZ_BAAAXD010000015.1"/>
</dbReference>
<keyword evidence="3" id="KW-1185">Reference proteome</keyword>
<evidence type="ECO:0000313" key="2">
    <source>
        <dbReference type="EMBL" id="MFB9578577.1"/>
    </source>
</evidence>
<evidence type="ECO:0000313" key="3">
    <source>
        <dbReference type="Proteomes" id="UP001589710"/>
    </source>
</evidence>
<dbReference type="InterPro" id="IPR011944">
    <property type="entry name" value="Steroid_delta5-4_isomerase"/>
</dbReference>
<dbReference type="InterPro" id="IPR027843">
    <property type="entry name" value="DUF4440"/>
</dbReference>
<accession>A0ABV5RL34</accession>
<dbReference type="InterPro" id="IPR032710">
    <property type="entry name" value="NTF2-like_dom_sf"/>
</dbReference>
<dbReference type="EMBL" id="JBHMCG010000182">
    <property type="protein sequence ID" value="MFB9578577.1"/>
    <property type="molecule type" value="Genomic_DNA"/>
</dbReference>
<dbReference type="SUPFAM" id="SSF54427">
    <property type="entry name" value="NTF2-like"/>
    <property type="match status" value="1"/>
</dbReference>
<dbReference type="NCBIfam" id="TIGR02246">
    <property type="entry name" value="SgcJ/EcaC family oxidoreductase"/>
    <property type="match status" value="1"/>
</dbReference>
<comment type="caution">
    <text evidence="2">The sequence shown here is derived from an EMBL/GenBank/DDBJ whole genome shotgun (WGS) entry which is preliminary data.</text>
</comment>
<organism evidence="2 3">
    <name type="scientific">Streptomyces yanii</name>
    <dbReference type="NCBI Taxonomy" id="78510"/>
    <lineage>
        <taxon>Bacteria</taxon>
        <taxon>Bacillati</taxon>
        <taxon>Actinomycetota</taxon>
        <taxon>Actinomycetes</taxon>
        <taxon>Kitasatosporales</taxon>
        <taxon>Streptomycetaceae</taxon>
        <taxon>Streptomyces</taxon>
    </lineage>
</organism>
<name>A0ABV5RL34_9ACTN</name>
<sequence length="144" mass="14867">MIKNIATAASTQSEAAVREVLHRVYAAWADNDADAFAALYTQDATSVLPGSYSDGKEAIRARMAAGFAGPLKGSTVVDEVRSVRFIGEDAAVVISRSGILPAGESTVPADRFVLATWVLAKAAGQGAGEGWLVAAYHNCPAGNA</sequence>
<gene>
    <name evidence="2" type="ORF">ACFFTL_41515</name>
</gene>
<protein>
    <submittedName>
        <fullName evidence="2">SgcJ/EcaC family oxidoreductase</fullName>
    </submittedName>
</protein>